<evidence type="ECO:0000256" key="6">
    <source>
        <dbReference type="RuleBase" id="RU003682"/>
    </source>
</evidence>
<keyword evidence="4 6" id="KW-0560">Oxidoreductase</keyword>
<evidence type="ECO:0000256" key="2">
    <source>
        <dbReference type="ARBA" id="ARBA00008056"/>
    </source>
</evidence>
<sequence>MVVTSFSESPMATQADYDRLSELKAFDETKAGVKGLVDAGVSQVPRIFIQPPDDFTTGDTEFSFPVIDLQDMNTDPDRRKEIVDMVRDASETWGFFNVVNHGISVTVLEEMKNGVRRFYEQDTEVKKQYYSRDLERKVVYNSNFDLYKAPAANWRDTFYFLMAPQPPDPQELPPAFRDILIEYKDEVMKLGFKLLELISEALGLKANHLKDMDCAEGLAMLCHYYPACPQPELTMGTTKHADNDFLTVLLQDEIGGLQVLHQDQWVDVSPMPGALVINIGDLLQLITNDRFKSVEHRVLASHKGPRVSVACFFSTALLPSLKLYGPIKELLSEENPPKYREITVRDFVAYFNAKGLDGTSALEHFKL</sequence>
<comment type="similarity">
    <text evidence="2 6">Belongs to the iron/ascorbate-dependent oxidoreductase family.</text>
</comment>
<name>A0AA39A452_VITRO</name>
<dbReference type="FunFam" id="2.60.120.330:FF:000005">
    <property type="entry name" value="1-aminocyclopropane-1-carboxylate oxidase homolog 1"/>
    <property type="match status" value="1"/>
</dbReference>
<evidence type="ECO:0000256" key="3">
    <source>
        <dbReference type="ARBA" id="ARBA00022723"/>
    </source>
</evidence>
<keyword evidence="5 6" id="KW-0408">Iron</keyword>
<reference evidence="8 9" key="1">
    <citation type="journal article" date="2023" name="BMC Biotechnol.">
        <title>Vitis rotundifolia cv Carlos genome sequencing.</title>
        <authorList>
            <person name="Huff M."/>
            <person name="Hulse-Kemp A."/>
            <person name="Scheffler B."/>
            <person name="Youngblood R."/>
            <person name="Simpson S."/>
            <person name="Babiker E."/>
            <person name="Staton M."/>
        </authorList>
    </citation>
    <scope>NUCLEOTIDE SEQUENCE [LARGE SCALE GENOMIC DNA]</scope>
    <source>
        <tissue evidence="8">Leaf</tissue>
    </source>
</reference>
<comment type="caution">
    <text evidence="8">The sequence shown here is derived from an EMBL/GenBank/DDBJ whole genome shotgun (WGS) entry which is preliminary data.</text>
</comment>
<evidence type="ECO:0000313" key="8">
    <source>
        <dbReference type="EMBL" id="KAJ9700626.1"/>
    </source>
</evidence>
<dbReference type="GO" id="GO:0051213">
    <property type="term" value="F:dioxygenase activity"/>
    <property type="evidence" value="ECO:0007669"/>
    <property type="project" value="UniProtKB-ARBA"/>
</dbReference>
<accession>A0AA39A452</accession>
<gene>
    <name evidence="8" type="ORF">PVL29_006098</name>
</gene>
<dbReference type="InterPro" id="IPR044861">
    <property type="entry name" value="IPNS-like_FE2OG_OXY"/>
</dbReference>
<feature type="domain" description="Fe2OG dioxygenase" evidence="7">
    <location>
        <begin position="216"/>
        <end position="316"/>
    </location>
</feature>
<dbReference type="PANTHER" id="PTHR10209">
    <property type="entry name" value="OXIDOREDUCTASE, 2OG-FE II OXYGENASE FAMILY PROTEIN"/>
    <property type="match status" value="1"/>
</dbReference>
<dbReference type="Gene3D" id="2.60.120.330">
    <property type="entry name" value="B-lactam Antibiotic, Isopenicillin N Synthase, Chain"/>
    <property type="match status" value="1"/>
</dbReference>
<evidence type="ECO:0000256" key="1">
    <source>
        <dbReference type="ARBA" id="ARBA00001962"/>
    </source>
</evidence>
<dbReference type="SUPFAM" id="SSF51197">
    <property type="entry name" value="Clavaminate synthase-like"/>
    <property type="match status" value="1"/>
</dbReference>
<evidence type="ECO:0000256" key="5">
    <source>
        <dbReference type="ARBA" id="ARBA00023004"/>
    </source>
</evidence>
<dbReference type="PROSITE" id="PS51471">
    <property type="entry name" value="FE2OG_OXY"/>
    <property type="match status" value="1"/>
</dbReference>
<organism evidence="8 9">
    <name type="scientific">Vitis rotundifolia</name>
    <name type="common">Muscadine grape</name>
    <dbReference type="NCBI Taxonomy" id="103349"/>
    <lineage>
        <taxon>Eukaryota</taxon>
        <taxon>Viridiplantae</taxon>
        <taxon>Streptophyta</taxon>
        <taxon>Embryophyta</taxon>
        <taxon>Tracheophyta</taxon>
        <taxon>Spermatophyta</taxon>
        <taxon>Magnoliopsida</taxon>
        <taxon>eudicotyledons</taxon>
        <taxon>Gunneridae</taxon>
        <taxon>Pentapetalae</taxon>
        <taxon>rosids</taxon>
        <taxon>Vitales</taxon>
        <taxon>Vitaceae</taxon>
        <taxon>Viteae</taxon>
        <taxon>Vitis</taxon>
    </lineage>
</organism>
<dbReference type="GO" id="GO:0046872">
    <property type="term" value="F:metal ion binding"/>
    <property type="evidence" value="ECO:0007669"/>
    <property type="project" value="UniProtKB-KW"/>
</dbReference>
<dbReference type="PANTHER" id="PTHR10209:SF791">
    <property type="entry name" value="1-AMINOCYCLOPROPANE-1-CARBOXYLATE OXIDASE HOMOLOG 1"/>
    <property type="match status" value="1"/>
</dbReference>
<dbReference type="InterPro" id="IPR026992">
    <property type="entry name" value="DIOX_N"/>
</dbReference>
<protein>
    <recommendedName>
        <fullName evidence="7">Fe2OG dioxygenase domain-containing protein</fullName>
    </recommendedName>
</protein>
<dbReference type="Proteomes" id="UP001168098">
    <property type="component" value="Unassembled WGS sequence"/>
</dbReference>
<comment type="cofactor">
    <cofactor evidence="1">
        <name>Fe cation</name>
        <dbReference type="ChEBI" id="CHEBI:24875"/>
    </cofactor>
</comment>
<dbReference type="AlphaFoldDB" id="A0AA39A452"/>
<evidence type="ECO:0000313" key="9">
    <source>
        <dbReference type="Proteomes" id="UP001168098"/>
    </source>
</evidence>
<dbReference type="EMBL" id="JARBHA010000005">
    <property type="protein sequence ID" value="KAJ9700626.1"/>
    <property type="molecule type" value="Genomic_DNA"/>
</dbReference>
<keyword evidence="3 6" id="KW-0479">Metal-binding</keyword>
<dbReference type="Pfam" id="PF14226">
    <property type="entry name" value="DIOX_N"/>
    <property type="match status" value="1"/>
</dbReference>
<evidence type="ECO:0000259" key="7">
    <source>
        <dbReference type="PROSITE" id="PS51471"/>
    </source>
</evidence>
<evidence type="ECO:0000256" key="4">
    <source>
        <dbReference type="ARBA" id="ARBA00023002"/>
    </source>
</evidence>
<keyword evidence="9" id="KW-1185">Reference proteome</keyword>
<dbReference type="InterPro" id="IPR027443">
    <property type="entry name" value="IPNS-like_sf"/>
</dbReference>
<dbReference type="InterPro" id="IPR005123">
    <property type="entry name" value="Oxoglu/Fe-dep_dioxygenase_dom"/>
</dbReference>
<proteinExistence type="inferred from homology"/>
<dbReference type="Pfam" id="PF03171">
    <property type="entry name" value="2OG-FeII_Oxy"/>
    <property type="match status" value="1"/>
</dbReference>